<protein>
    <submittedName>
        <fullName evidence="3">Peptidase S41</fullName>
    </submittedName>
</protein>
<organism evidence="3 4">
    <name type="scientific">Dyadobacter fermentans (strain ATCC 700827 / DSM 18053 / CIP 107007 / KCTC 52180 / NS114)</name>
    <dbReference type="NCBI Taxonomy" id="471854"/>
    <lineage>
        <taxon>Bacteria</taxon>
        <taxon>Pseudomonadati</taxon>
        <taxon>Bacteroidota</taxon>
        <taxon>Cytophagia</taxon>
        <taxon>Cytophagales</taxon>
        <taxon>Spirosomataceae</taxon>
        <taxon>Dyadobacter</taxon>
    </lineage>
</organism>
<dbReference type="Gene3D" id="2.30.42.10">
    <property type="match status" value="1"/>
</dbReference>
<dbReference type="GO" id="GO:0004175">
    <property type="term" value="F:endopeptidase activity"/>
    <property type="evidence" value="ECO:0007669"/>
    <property type="project" value="TreeGrafter"/>
</dbReference>
<dbReference type="SMART" id="SM00228">
    <property type="entry name" value="PDZ"/>
    <property type="match status" value="1"/>
</dbReference>
<dbReference type="GO" id="GO:0007165">
    <property type="term" value="P:signal transduction"/>
    <property type="evidence" value="ECO:0007669"/>
    <property type="project" value="TreeGrafter"/>
</dbReference>
<dbReference type="Gene3D" id="3.90.226.10">
    <property type="entry name" value="2-enoyl-CoA Hydratase, Chain A, domain 1"/>
    <property type="match status" value="1"/>
</dbReference>
<name>C6VTJ4_DYAFD</name>
<dbReference type="InterPro" id="IPR036034">
    <property type="entry name" value="PDZ_sf"/>
</dbReference>
<dbReference type="Gene3D" id="3.30.750.170">
    <property type="match status" value="1"/>
</dbReference>
<dbReference type="InterPro" id="IPR041489">
    <property type="entry name" value="PDZ_6"/>
</dbReference>
<dbReference type="SUPFAM" id="SSF50156">
    <property type="entry name" value="PDZ domain-like"/>
    <property type="match status" value="1"/>
</dbReference>
<dbReference type="GO" id="GO:0006508">
    <property type="term" value="P:proteolysis"/>
    <property type="evidence" value="ECO:0007669"/>
    <property type="project" value="InterPro"/>
</dbReference>
<dbReference type="SUPFAM" id="SSF52096">
    <property type="entry name" value="ClpP/crotonase"/>
    <property type="match status" value="1"/>
</dbReference>
<dbReference type="SMART" id="SM00245">
    <property type="entry name" value="TSPc"/>
    <property type="match status" value="1"/>
</dbReference>
<dbReference type="PROSITE" id="PS51257">
    <property type="entry name" value="PROKAR_LIPOPROTEIN"/>
    <property type="match status" value="1"/>
</dbReference>
<sequence length="481" mass="52609">MKTFSKQISALIILLSALLGCQPGDVDTLSGKLGNKGSVNGWIFDMMHDAYFWYDEMPAKQSLDTTENPDAFFEKLVYQRKVYDRFSLITDNYSAMQQQLNGVVKAFGISYTPAYIDAGKTAVALFVSHIIKGSPAANAGMKRGDIIVQIDGKTLTTENYGTFLSAQESVTLTLGTIVDQSLQLNPKTIPLTRAQITEDPVAVAGVIRKQNKRIGYVVYTQFVPGTEADKEKYDNTLRRIFADFKAEGVNELVLDLRLNGGGYVSSALTLASLIVPGSGANRLFYTEQWNDKYMAYWKKEKGEDALNYRFSKESSNIGDNLSRVFVLTSKGTASASELVVNGLRPYMNVITVGDHTAGKNLFGALIGDEKKRWNYGIYMMLGQTANADGRSDYGTASGMAPDVAVADNRFPFLPFGDENETLLRAALVEMGVATGQPARLANTRETERVTPAPLRDTPSVLDGRMIKAAPEGGPLLVKPDL</sequence>
<dbReference type="eggNOG" id="COG0793">
    <property type="taxonomic scope" value="Bacteria"/>
</dbReference>
<evidence type="ECO:0000313" key="4">
    <source>
        <dbReference type="Proteomes" id="UP000002011"/>
    </source>
</evidence>
<dbReference type="RefSeq" id="WP_015811191.1">
    <property type="nucleotide sequence ID" value="NC_013037.1"/>
</dbReference>
<dbReference type="InterPro" id="IPR029045">
    <property type="entry name" value="ClpP/crotonase-like_dom_sf"/>
</dbReference>
<dbReference type="STRING" id="471854.Dfer_1696"/>
<dbReference type="OrthoDB" id="7168509at2"/>
<dbReference type="GO" id="GO:0030288">
    <property type="term" value="C:outer membrane-bounded periplasmic space"/>
    <property type="evidence" value="ECO:0007669"/>
    <property type="project" value="TreeGrafter"/>
</dbReference>
<accession>C6VTJ4</accession>
<gene>
    <name evidence="3" type="ordered locus">Dfer_1696</name>
</gene>
<proteinExistence type="predicted"/>
<dbReference type="KEGG" id="dfe:Dfer_1696"/>
<dbReference type="MEROPS" id="S41.012"/>
<dbReference type="InterPro" id="IPR005151">
    <property type="entry name" value="Tail-specific_protease"/>
</dbReference>
<dbReference type="HOGENOM" id="CLU_031949_0_1_10"/>
<feature type="domain" description="PDZ" evidence="2">
    <location>
        <begin position="93"/>
        <end position="155"/>
    </location>
</feature>
<dbReference type="InterPro" id="IPR041613">
    <property type="entry name" value="Pept_S41_N"/>
</dbReference>
<dbReference type="Proteomes" id="UP000002011">
    <property type="component" value="Chromosome"/>
</dbReference>
<feature type="chain" id="PRO_5002971733" evidence="1">
    <location>
        <begin position="22"/>
        <end position="481"/>
    </location>
</feature>
<dbReference type="EMBL" id="CP001619">
    <property type="protein sequence ID" value="ACT92937.1"/>
    <property type="molecule type" value="Genomic_DNA"/>
</dbReference>
<keyword evidence="4" id="KW-1185">Reference proteome</keyword>
<feature type="signal peptide" evidence="1">
    <location>
        <begin position="1"/>
        <end position="21"/>
    </location>
</feature>
<dbReference type="Pfam" id="PF18294">
    <property type="entry name" value="Pept_S41_N"/>
    <property type="match status" value="1"/>
</dbReference>
<reference evidence="3 4" key="1">
    <citation type="journal article" date="2009" name="Stand. Genomic Sci.">
        <title>Complete genome sequence of Dyadobacter fermentans type strain (NS114).</title>
        <authorList>
            <person name="Lang E."/>
            <person name="Lapidus A."/>
            <person name="Chertkov O."/>
            <person name="Brettin T."/>
            <person name="Detter J.C."/>
            <person name="Han C."/>
            <person name="Copeland A."/>
            <person name="Glavina Del Rio T."/>
            <person name="Nolan M."/>
            <person name="Chen F."/>
            <person name="Lucas S."/>
            <person name="Tice H."/>
            <person name="Cheng J.F."/>
            <person name="Land M."/>
            <person name="Hauser L."/>
            <person name="Chang Y.J."/>
            <person name="Jeffries C.D."/>
            <person name="Kopitz M."/>
            <person name="Bruce D."/>
            <person name="Goodwin L."/>
            <person name="Pitluck S."/>
            <person name="Ovchinnikova G."/>
            <person name="Pati A."/>
            <person name="Ivanova N."/>
            <person name="Mavrommatis K."/>
            <person name="Chen A."/>
            <person name="Palaniappan K."/>
            <person name="Chain P."/>
            <person name="Bristow J."/>
            <person name="Eisen J.A."/>
            <person name="Markowitz V."/>
            <person name="Hugenholtz P."/>
            <person name="Goker M."/>
            <person name="Rohde M."/>
            <person name="Kyrpides N.C."/>
            <person name="Klenk H.P."/>
        </authorList>
    </citation>
    <scope>NUCLEOTIDE SEQUENCE [LARGE SCALE GENOMIC DNA]</scope>
    <source>
        <strain evidence="4">ATCC 700827 / DSM 18053 / CIP 107007 / KCTC 52180 / NS114</strain>
    </source>
</reference>
<evidence type="ECO:0000259" key="2">
    <source>
        <dbReference type="PROSITE" id="PS50106"/>
    </source>
</evidence>
<dbReference type="PANTHER" id="PTHR32060">
    <property type="entry name" value="TAIL-SPECIFIC PROTEASE"/>
    <property type="match status" value="1"/>
</dbReference>
<evidence type="ECO:0000256" key="1">
    <source>
        <dbReference type="SAM" id="SignalP"/>
    </source>
</evidence>
<keyword evidence="1" id="KW-0732">Signal</keyword>
<dbReference type="Pfam" id="PF03572">
    <property type="entry name" value="Peptidase_S41"/>
    <property type="match status" value="1"/>
</dbReference>
<dbReference type="PANTHER" id="PTHR32060:SF30">
    <property type="entry name" value="CARBOXY-TERMINAL PROCESSING PROTEASE CTPA"/>
    <property type="match status" value="1"/>
</dbReference>
<dbReference type="InterPro" id="IPR001478">
    <property type="entry name" value="PDZ"/>
</dbReference>
<dbReference type="PROSITE" id="PS50106">
    <property type="entry name" value="PDZ"/>
    <property type="match status" value="1"/>
</dbReference>
<dbReference type="CDD" id="cd07561">
    <property type="entry name" value="Peptidase_S41_CPP_like"/>
    <property type="match status" value="1"/>
</dbReference>
<dbReference type="AlphaFoldDB" id="C6VTJ4"/>
<dbReference type="Pfam" id="PF17820">
    <property type="entry name" value="PDZ_6"/>
    <property type="match status" value="1"/>
</dbReference>
<evidence type="ECO:0000313" key="3">
    <source>
        <dbReference type="EMBL" id="ACT92937.1"/>
    </source>
</evidence>
<dbReference type="GO" id="GO:0008236">
    <property type="term" value="F:serine-type peptidase activity"/>
    <property type="evidence" value="ECO:0007669"/>
    <property type="project" value="InterPro"/>
</dbReference>